<dbReference type="AlphaFoldDB" id="A0A4Q1DCY2"/>
<dbReference type="Pfam" id="PF04773">
    <property type="entry name" value="FecR"/>
    <property type="match status" value="1"/>
</dbReference>
<dbReference type="Gene3D" id="3.55.50.30">
    <property type="match status" value="1"/>
</dbReference>
<comment type="caution">
    <text evidence="4">The sequence shown here is derived from an EMBL/GenBank/DDBJ whole genome shotgun (WGS) entry which is preliminary data.</text>
</comment>
<sequence>MDKRVFISLIDKYLSGQATAEEEEMMVKYYQSFQNTSAWDHETLGDAGLMQGRLQQRLNATLREHEAQPEQTPVIPVKRKTSRTWWIAASLVALVFLCGYFLQDRLMNVLDPVKMVQVNTAKGTRKKLQLPDGSVIWLEGGSSFSYPEVFRGKERTVYLSGEAFFEVTGNPANPFIIHTPLVETKVLGTSFNIEAYGEKQVEVVVVSGKVSLNAEESDAGKPLILHPNEKALYDSSNGVFNVKKAPEAKDYELRKNGQFVYKGAAVADIIKDLERAYNTPIAIKRDLLNCTFYGDFNALNNVEKALNLIALTLNARVEKLPGTRGYAISGGSCQ</sequence>
<dbReference type="InterPro" id="IPR006860">
    <property type="entry name" value="FecR"/>
</dbReference>
<evidence type="ECO:0000259" key="2">
    <source>
        <dbReference type="Pfam" id="PF04773"/>
    </source>
</evidence>
<gene>
    <name evidence="4" type="ORF">ESB13_06770</name>
</gene>
<dbReference type="RefSeq" id="WP_129002252.1">
    <property type="nucleotide sequence ID" value="NZ_SDHZ01000001.1"/>
</dbReference>
<accession>A0A4Q1DCY2</accession>
<protein>
    <submittedName>
        <fullName evidence="4">FecR family protein</fullName>
    </submittedName>
</protein>
<evidence type="ECO:0000259" key="3">
    <source>
        <dbReference type="Pfam" id="PF16344"/>
    </source>
</evidence>
<dbReference type="OrthoDB" id="645173at2"/>
<dbReference type="PIRSF" id="PIRSF018266">
    <property type="entry name" value="FecR"/>
    <property type="match status" value="1"/>
</dbReference>
<dbReference type="GO" id="GO:0016989">
    <property type="term" value="F:sigma factor antagonist activity"/>
    <property type="evidence" value="ECO:0007669"/>
    <property type="project" value="TreeGrafter"/>
</dbReference>
<keyword evidence="1" id="KW-0472">Membrane</keyword>
<feature type="domain" description="FecR protein" evidence="2">
    <location>
        <begin position="117"/>
        <end position="210"/>
    </location>
</feature>
<dbReference type="PANTHER" id="PTHR30273">
    <property type="entry name" value="PERIPLASMIC SIGNAL SENSOR AND SIGMA FACTOR ACTIVATOR FECR-RELATED"/>
    <property type="match status" value="1"/>
</dbReference>
<proteinExistence type="predicted"/>
<reference evidence="4 5" key="1">
    <citation type="submission" date="2019-01" db="EMBL/GenBank/DDBJ databases">
        <title>Filimonas sp. strain TTM-71.</title>
        <authorList>
            <person name="Chen W.-M."/>
        </authorList>
    </citation>
    <scope>NUCLEOTIDE SEQUENCE [LARGE SCALE GENOMIC DNA]</scope>
    <source>
        <strain evidence="4 5">TTM-71</strain>
    </source>
</reference>
<name>A0A4Q1DCY2_9BACT</name>
<feature type="domain" description="Protein FecR C-terminal" evidence="3">
    <location>
        <begin position="259"/>
        <end position="318"/>
    </location>
</feature>
<feature type="transmembrane region" description="Helical" evidence="1">
    <location>
        <begin position="85"/>
        <end position="102"/>
    </location>
</feature>
<dbReference type="InterPro" id="IPR012373">
    <property type="entry name" value="Ferrdict_sens_TM"/>
</dbReference>
<dbReference type="InterPro" id="IPR032508">
    <property type="entry name" value="FecR_C"/>
</dbReference>
<dbReference type="Proteomes" id="UP000290545">
    <property type="component" value="Unassembled WGS sequence"/>
</dbReference>
<dbReference type="PANTHER" id="PTHR30273:SF2">
    <property type="entry name" value="PROTEIN FECR"/>
    <property type="match status" value="1"/>
</dbReference>
<keyword evidence="1" id="KW-0812">Transmembrane</keyword>
<evidence type="ECO:0000256" key="1">
    <source>
        <dbReference type="SAM" id="Phobius"/>
    </source>
</evidence>
<organism evidence="4 5">
    <name type="scientific">Filimonas effusa</name>
    <dbReference type="NCBI Taxonomy" id="2508721"/>
    <lineage>
        <taxon>Bacteria</taxon>
        <taxon>Pseudomonadati</taxon>
        <taxon>Bacteroidota</taxon>
        <taxon>Chitinophagia</taxon>
        <taxon>Chitinophagales</taxon>
        <taxon>Chitinophagaceae</taxon>
        <taxon>Filimonas</taxon>
    </lineage>
</organism>
<evidence type="ECO:0000313" key="5">
    <source>
        <dbReference type="Proteomes" id="UP000290545"/>
    </source>
</evidence>
<dbReference type="EMBL" id="SDHZ01000001">
    <property type="protein sequence ID" value="RXK86503.1"/>
    <property type="molecule type" value="Genomic_DNA"/>
</dbReference>
<evidence type="ECO:0000313" key="4">
    <source>
        <dbReference type="EMBL" id="RXK86503.1"/>
    </source>
</evidence>
<dbReference type="Pfam" id="PF16344">
    <property type="entry name" value="FecR_C"/>
    <property type="match status" value="1"/>
</dbReference>
<keyword evidence="1" id="KW-1133">Transmembrane helix</keyword>
<keyword evidence="5" id="KW-1185">Reference proteome</keyword>
<dbReference type="Gene3D" id="2.60.120.1440">
    <property type="match status" value="1"/>
</dbReference>